<feature type="region of interest" description="Disordered" evidence="1">
    <location>
        <begin position="277"/>
        <end position="315"/>
    </location>
</feature>
<sequence>MRSSTFLFFALCSVFSLSAAQTPSANTESTADARTIDATTAATSSPTPTISLGGGTSSNATTNVGGGSGTTTSAGSSSTKGPPDVLLRVPNLSVKRIELIVDNLQAEINLNAEIASLVTINAGVEVAVSKVNITIADVEAELELIIRLGNLVSIVNRTLATLDLNPLLINLLNEVTDVVTEVVAAVDSLLGSIVQGNSKINFIIDNLGNIVQEVVGDVGNTVSTIVGNYDQNMTFTGEAKTLSGGLIQKTYKYDPLGTLVNIIFNALGQVVQATVASSSSSGGSTSTTSATTATGTTAPATTSAATTATAAARVR</sequence>
<feature type="region of interest" description="Disordered" evidence="1">
    <location>
        <begin position="23"/>
        <end position="82"/>
    </location>
</feature>
<feature type="compositionally biased region" description="Low complexity" evidence="1">
    <location>
        <begin position="70"/>
        <end position="79"/>
    </location>
</feature>
<feature type="chain" id="PRO_5015133697" evidence="2">
    <location>
        <begin position="21"/>
        <end position="315"/>
    </location>
</feature>
<name>A0A2P5HXI0_DIAHE</name>
<dbReference type="OrthoDB" id="5587021at2759"/>
<reference evidence="3" key="1">
    <citation type="submission" date="2017-09" db="EMBL/GenBank/DDBJ databases">
        <title>Polyketide synthases of a Diaporthe helianthi virulent isolate.</title>
        <authorList>
            <person name="Baroncelli R."/>
        </authorList>
    </citation>
    <scope>NUCLEOTIDE SEQUENCE [LARGE SCALE GENOMIC DNA]</scope>
    <source>
        <strain evidence="3">7/96</strain>
    </source>
</reference>
<dbReference type="STRING" id="158607.A0A2P5HXI0"/>
<evidence type="ECO:0000313" key="3">
    <source>
        <dbReference type="EMBL" id="POS74951.1"/>
    </source>
</evidence>
<proteinExistence type="predicted"/>
<dbReference type="InParanoid" id="A0A2P5HXI0"/>
<protein>
    <submittedName>
        <fullName evidence="3">Uncharacterized protein</fullName>
    </submittedName>
</protein>
<evidence type="ECO:0000313" key="4">
    <source>
        <dbReference type="Proteomes" id="UP000094444"/>
    </source>
</evidence>
<feature type="compositionally biased region" description="Low complexity" evidence="1">
    <location>
        <begin position="29"/>
        <end position="63"/>
    </location>
</feature>
<keyword evidence="4" id="KW-1185">Reference proteome</keyword>
<accession>A0A2P5HXI0</accession>
<keyword evidence="2" id="KW-0732">Signal</keyword>
<organism evidence="3 4">
    <name type="scientific">Diaporthe helianthi</name>
    <dbReference type="NCBI Taxonomy" id="158607"/>
    <lineage>
        <taxon>Eukaryota</taxon>
        <taxon>Fungi</taxon>
        <taxon>Dikarya</taxon>
        <taxon>Ascomycota</taxon>
        <taxon>Pezizomycotina</taxon>
        <taxon>Sordariomycetes</taxon>
        <taxon>Sordariomycetidae</taxon>
        <taxon>Diaporthales</taxon>
        <taxon>Diaporthaceae</taxon>
        <taxon>Diaporthe</taxon>
    </lineage>
</organism>
<evidence type="ECO:0000256" key="2">
    <source>
        <dbReference type="SAM" id="SignalP"/>
    </source>
</evidence>
<evidence type="ECO:0000256" key="1">
    <source>
        <dbReference type="SAM" id="MobiDB-lite"/>
    </source>
</evidence>
<gene>
    <name evidence="3" type="ORF">DHEL01_v206660</name>
</gene>
<feature type="signal peptide" evidence="2">
    <location>
        <begin position="1"/>
        <end position="20"/>
    </location>
</feature>
<comment type="caution">
    <text evidence="3">The sequence shown here is derived from an EMBL/GenBank/DDBJ whole genome shotgun (WGS) entry which is preliminary data.</text>
</comment>
<dbReference type="AlphaFoldDB" id="A0A2P5HXI0"/>
<dbReference type="EMBL" id="MAVT02000554">
    <property type="protein sequence ID" value="POS74951.1"/>
    <property type="molecule type" value="Genomic_DNA"/>
</dbReference>
<dbReference type="Proteomes" id="UP000094444">
    <property type="component" value="Unassembled WGS sequence"/>
</dbReference>